<evidence type="ECO:0000313" key="10">
    <source>
        <dbReference type="EMBL" id="MBP3192083.1"/>
    </source>
</evidence>
<feature type="binding site" evidence="8">
    <location>
        <position position="5"/>
    </location>
    <ligand>
        <name>Mg(2+)</name>
        <dbReference type="ChEBI" id="CHEBI:18420"/>
    </ligand>
</feature>
<dbReference type="Gene3D" id="3.40.50.1010">
    <property type="entry name" value="5'-nuclease"/>
    <property type="match status" value="1"/>
</dbReference>
<dbReference type="GO" id="GO:0000287">
    <property type="term" value="F:magnesium ion binding"/>
    <property type="evidence" value="ECO:0007669"/>
    <property type="project" value="UniProtKB-UniRule"/>
</dbReference>
<dbReference type="CDD" id="cd18745">
    <property type="entry name" value="PIN_VapC4-5_FitB-like"/>
    <property type="match status" value="1"/>
</dbReference>
<dbReference type="GO" id="GO:0090729">
    <property type="term" value="F:toxin activity"/>
    <property type="evidence" value="ECO:0007669"/>
    <property type="project" value="UniProtKB-KW"/>
</dbReference>
<dbReference type="SUPFAM" id="SSF88723">
    <property type="entry name" value="PIN domain-like"/>
    <property type="match status" value="1"/>
</dbReference>
<name>A0A8J7S883_9BACT</name>
<evidence type="ECO:0000256" key="7">
    <source>
        <dbReference type="ARBA" id="ARBA00038093"/>
    </source>
</evidence>
<evidence type="ECO:0000256" key="2">
    <source>
        <dbReference type="ARBA" id="ARBA00022649"/>
    </source>
</evidence>
<feature type="domain" description="PIN" evidence="9">
    <location>
        <begin position="2"/>
        <end position="124"/>
    </location>
</feature>
<dbReference type="EMBL" id="JAFIDN010000003">
    <property type="protein sequence ID" value="MBP3192083.1"/>
    <property type="molecule type" value="Genomic_DNA"/>
</dbReference>
<dbReference type="InterPro" id="IPR050556">
    <property type="entry name" value="Type_II_TA_system_RNase"/>
</dbReference>
<dbReference type="Pfam" id="PF01850">
    <property type="entry name" value="PIN"/>
    <property type="match status" value="1"/>
</dbReference>
<comment type="function">
    <text evidence="8">Toxic component of a toxin-antitoxin (TA) system. An RNase.</text>
</comment>
<evidence type="ECO:0000259" key="9">
    <source>
        <dbReference type="Pfam" id="PF01850"/>
    </source>
</evidence>
<keyword evidence="3 8" id="KW-0540">Nuclease</keyword>
<feature type="binding site" evidence="8">
    <location>
        <position position="97"/>
    </location>
    <ligand>
        <name>Mg(2+)</name>
        <dbReference type="ChEBI" id="CHEBI:18420"/>
    </ligand>
</feature>
<dbReference type="PANTHER" id="PTHR33653:SF1">
    <property type="entry name" value="RIBONUCLEASE VAPC2"/>
    <property type="match status" value="1"/>
</dbReference>
<sequence>MYFLDTNICIHFLKGEYDSIRQNILATQPHRIKIPVIVESELMYGVSKSSKKKENRKKLEAFLSAFEVVDYRQEMSPVYAELRSDCERRGDPVGPLDLLIATIVKAHNGTLVTRNTREFRRVAGLSLTEW</sequence>
<keyword evidence="4 8" id="KW-0479">Metal-binding</keyword>
<dbReference type="EC" id="3.1.-.-" evidence="8"/>
<dbReference type="Proteomes" id="UP000673975">
    <property type="component" value="Unassembled WGS sequence"/>
</dbReference>
<evidence type="ECO:0000256" key="5">
    <source>
        <dbReference type="ARBA" id="ARBA00022801"/>
    </source>
</evidence>
<keyword evidence="5 8" id="KW-0378">Hydrolase</keyword>
<dbReference type="InterPro" id="IPR029060">
    <property type="entry name" value="PIN-like_dom_sf"/>
</dbReference>
<evidence type="ECO:0000313" key="11">
    <source>
        <dbReference type="Proteomes" id="UP000673975"/>
    </source>
</evidence>
<proteinExistence type="inferred from homology"/>
<comment type="caution">
    <text evidence="10">The sequence shown here is derived from an EMBL/GenBank/DDBJ whole genome shotgun (WGS) entry which is preliminary data.</text>
</comment>
<dbReference type="PANTHER" id="PTHR33653">
    <property type="entry name" value="RIBONUCLEASE VAPC2"/>
    <property type="match status" value="1"/>
</dbReference>
<dbReference type="GO" id="GO:0016787">
    <property type="term" value="F:hydrolase activity"/>
    <property type="evidence" value="ECO:0007669"/>
    <property type="project" value="UniProtKB-KW"/>
</dbReference>
<dbReference type="InterPro" id="IPR022907">
    <property type="entry name" value="VapC_family"/>
</dbReference>
<keyword evidence="11" id="KW-1185">Reference proteome</keyword>
<keyword evidence="6 8" id="KW-0460">Magnesium</keyword>
<keyword evidence="2 8" id="KW-1277">Toxin-antitoxin system</keyword>
<comment type="cofactor">
    <cofactor evidence="1 8">
        <name>Mg(2+)</name>
        <dbReference type="ChEBI" id="CHEBI:18420"/>
    </cofactor>
</comment>
<dbReference type="HAMAP" id="MF_00265">
    <property type="entry name" value="VapC_Nob1"/>
    <property type="match status" value="1"/>
</dbReference>
<evidence type="ECO:0000256" key="6">
    <source>
        <dbReference type="ARBA" id="ARBA00022842"/>
    </source>
</evidence>
<evidence type="ECO:0000256" key="8">
    <source>
        <dbReference type="HAMAP-Rule" id="MF_00265"/>
    </source>
</evidence>
<dbReference type="AlphaFoldDB" id="A0A8J7S883"/>
<dbReference type="RefSeq" id="WP_210510980.1">
    <property type="nucleotide sequence ID" value="NZ_JAFIDN010000003.1"/>
</dbReference>
<organism evidence="10 11">
    <name type="scientific">Natronogracilivirga saccharolytica</name>
    <dbReference type="NCBI Taxonomy" id="2812953"/>
    <lineage>
        <taxon>Bacteria</taxon>
        <taxon>Pseudomonadati</taxon>
        <taxon>Balneolota</taxon>
        <taxon>Balneolia</taxon>
        <taxon>Balneolales</taxon>
        <taxon>Cyclonatronaceae</taxon>
        <taxon>Natronogracilivirga</taxon>
    </lineage>
</organism>
<accession>A0A8J7S883</accession>
<dbReference type="InterPro" id="IPR002716">
    <property type="entry name" value="PIN_dom"/>
</dbReference>
<evidence type="ECO:0000256" key="1">
    <source>
        <dbReference type="ARBA" id="ARBA00001946"/>
    </source>
</evidence>
<keyword evidence="8" id="KW-0800">Toxin</keyword>
<reference evidence="10" key="1">
    <citation type="submission" date="2021-02" db="EMBL/GenBank/DDBJ databases">
        <title>Natronogracilivirga saccharolytica gen. nov. sp. nov. a new anaerobic, haloalkiliphilic carbohydrate-fermenting bacterium from soda lake and proposing of Cyclonatronumiaceae fam. nov. in the phylum Balneolaeota.</title>
        <authorList>
            <person name="Zhilina T.N."/>
            <person name="Sorokin D.Y."/>
            <person name="Zavarzina D.G."/>
            <person name="Toshchakov S.V."/>
            <person name="Kublanov I.V."/>
        </authorList>
    </citation>
    <scope>NUCLEOTIDE SEQUENCE</scope>
    <source>
        <strain evidence="10">Z-1702</strain>
    </source>
</reference>
<evidence type="ECO:0000256" key="4">
    <source>
        <dbReference type="ARBA" id="ARBA00022723"/>
    </source>
</evidence>
<dbReference type="GO" id="GO:0004540">
    <property type="term" value="F:RNA nuclease activity"/>
    <property type="evidence" value="ECO:0007669"/>
    <property type="project" value="InterPro"/>
</dbReference>
<comment type="similarity">
    <text evidence="7 8">Belongs to the PINc/VapC protein family.</text>
</comment>
<evidence type="ECO:0000256" key="3">
    <source>
        <dbReference type="ARBA" id="ARBA00022722"/>
    </source>
</evidence>
<gene>
    <name evidence="8" type="primary">vapC</name>
    <name evidence="10" type="ORF">NATSA_05355</name>
</gene>
<protein>
    <recommendedName>
        <fullName evidence="8">Ribonuclease VapC</fullName>
        <shortName evidence="8">RNase VapC</shortName>
        <ecNumber evidence="8">3.1.-.-</ecNumber>
    </recommendedName>
    <alternativeName>
        <fullName evidence="8">Toxin VapC</fullName>
    </alternativeName>
</protein>